<proteinExistence type="predicted"/>
<protein>
    <recommendedName>
        <fullName evidence="2">Oligopeptide transport permease C-like N-terminal domain-containing protein</fullName>
    </recommendedName>
</protein>
<dbReference type="GO" id="GO:0005886">
    <property type="term" value="C:plasma membrane"/>
    <property type="evidence" value="ECO:0007669"/>
    <property type="project" value="UniProtKB-SubCell"/>
</dbReference>
<keyword evidence="1" id="KW-1133">Transmembrane helix</keyword>
<accession>A0A2R6AIB6</accession>
<sequence length="70" mass="7614">MVTETVRRKSASQFAVALRRFRKSKAGLVGLGMLVFMCVLAAIGPRIAPYNVNSNNLLLQGDTDIPPHMA</sequence>
<dbReference type="AlphaFoldDB" id="A0A2R6AIB6"/>
<dbReference type="InterPro" id="IPR025966">
    <property type="entry name" value="OppC_N"/>
</dbReference>
<organism evidence="3 4">
    <name type="scientific">Candidatus Marsarchaeota G2 archaeon OSP_D</name>
    <dbReference type="NCBI Taxonomy" id="1978157"/>
    <lineage>
        <taxon>Archaea</taxon>
        <taxon>Candidatus Marsarchaeota</taxon>
        <taxon>Candidatus Marsarchaeota group 2</taxon>
    </lineage>
</organism>
<evidence type="ECO:0000313" key="4">
    <source>
        <dbReference type="Proteomes" id="UP000240322"/>
    </source>
</evidence>
<evidence type="ECO:0000259" key="2">
    <source>
        <dbReference type="Pfam" id="PF12911"/>
    </source>
</evidence>
<dbReference type="EMBL" id="NEXE01000219">
    <property type="protein sequence ID" value="PSN86111.1"/>
    <property type="molecule type" value="Genomic_DNA"/>
</dbReference>
<gene>
    <name evidence="3" type="ORF">B9Q03_11895</name>
</gene>
<feature type="transmembrane region" description="Helical" evidence="1">
    <location>
        <begin position="28"/>
        <end position="48"/>
    </location>
</feature>
<evidence type="ECO:0000313" key="3">
    <source>
        <dbReference type="EMBL" id="PSN86111.1"/>
    </source>
</evidence>
<name>A0A2R6AIB6_9ARCH</name>
<comment type="caution">
    <text evidence="3">The sequence shown here is derived from an EMBL/GenBank/DDBJ whole genome shotgun (WGS) entry which is preliminary data.</text>
</comment>
<feature type="domain" description="Oligopeptide transport permease C-like N-terminal" evidence="2">
    <location>
        <begin position="12"/>
        <end position="58"/>
    </location>
</feature>
<evidence type="ECO:0000256" key="1">
    <source>
        <dbReference type="SAM" id="Phobius"/>
    </source>
</evidence>
<dbReference type="Pfam" id="PF12911">
    <property type="entry name" value="OppC_N"/>
    <property type="match status" value="1"/>
</dbReference>
<keyword evidence="1" id="KW-0472">Membrane</keyword>
<reference evidence="3 4" key="1">
    <citation type="submission" date="2017-04" db="EMBL/GenBank/DDBJ databases">
        <title>Novel microbial lineages endemic to geothermal iron-oxide mats fill important gaps in the evolutionary history of Archaea.</title>
        <authorList>
            <person name="Jay Z.J."/>
            <person name="Beam J.P."/>
            <person name="Dlakic M."/>
            <person name="Rusch D.B."/>
            <person name="Kozubal M.A."/>
            <person name="Inskeep W.P."/>
        </authorList>
    </citation>
    <scope>NUCLEOTIDE SEQUENCE [LARGE SCALE GENOMIC DNA]</scope>
    <source>
        <strain evidence="3">OSP_D</strain>
    </source>
</reference>
<dbReference type="Proteomes" id="UP000240322">
    <property type="component" value="Unassembled WGS sequence"/>
</dbReference>
<keyword evidence="1" id="KW-0812">Transmembrane</keyword>